<evidence type="ECO:0000313" key="1">
    <source>
        <dbReference type="EMBL" id="MBD2773369.1"/>
    </source>
</evidence>
<reference evidence="1" key="1">
    <citation type="submission" date="2020-09" db="EMBL/GenBank/DDBJ databases">
        <title>Iningainema tapete sp. nov. (Scytonemataceae, Cyanobacteria) from greenhouses in central Florida (USA) produces two types of nodularin with biosynthetic potential for microcystin-LR and anabaenopeptins.</title>
        <authorList>
            <person name="Berthold D.E."/>
            <person name="Lefler F.W."/>
            <person name="Huang I.-S."/>
            <person name="Abdulla H."/>
            <person name="Zimba P.V."/>
            <person name="Laughinghouse H.D. IV."/>
        </authorList>
    </citation>
    <scope>NUCLEOTIDE SEQUENCE</scope>
    <source>
        <strain evidence="1">BLCCT55</strain>
    </source>
</reference>
<accession>A0A8J7C5Q8</accession>
<dbReference type="EMBL" id="JACXAE010000053">
    <property type="protein sequence ID" value="MBD2773369.1"/>
    <property type="molecule type" value="Genomic_DNA"/>
</dbReference>
<comment type="caution">
    <text evidence="1">The sequence shown here is derived from an EMBL/GenBank/DDBJ whole genome shotgun (WGS) entry which is preliminary data.</text>
</comment>
<proteinExistence type="predicted"/>
<dbReference type="RefSeq" id="WP_190829117.1">
    <property type="nucleotide sequence ID" value="NZ_CAWPPI010000053.1"/>
</dbReference>
<dbReference type="Proteomes" id="UP000629098">
    <property type="component" value="Unassembled WGS sequence"/>
</dbReference>
<organism evidence="1 2">
    <name type="scientific">Iningainema tapete BLCC-T55</name>
    <dbReference type="NCBI Taxonomy" id="2748662"/>
    <lineage>
        <taxon>Bacteria</taxon>
        <taxon>Bacillati</taxon>
        <taxon>Cyanobacteriota</taxon>
        <taxon>Cyanophyceae</taxon>
        <taxon>Nostocales</taxon>
        <taxon>Scytonemataceae</taxon>
        <taxon>Iningainema tapete</taxon>
    </lineage>
</organism>
<keyword evidence="2" id="KW-1185">Reference proteome</keyword>
<sequence length="107" mass="10927">MPGYVLHFGASVLCAHAGQGQPIASNPRVKVSGQSIVTQVNNYTITGCTLPSLTAGAPPCATAQWVSAAVRVKAGGMPVLLQDSRSICAPTSTPLNVVATQIRVKGI</sequence>
<protein>
    <recommendedName>
        <fullName evidence="3">DUF4280 domain-containing protein</fullName>
    </recommendedName>
</protein>
<dbReference type="AlphaFoldDB" id="A0A8J7C5Q8"/>
<evidence type="ECO:0000313" key="2">
    <source>
        <dbReference type="Proteomes" id="UP000629098"/>
    </source>
</evidence>
<evidence type="ECO:0008006" key="3">
    <source>
        <dbReference type="Google" id="ProtNLM"/>
    </source>
</evidence>
<gene>
    <name evidence="1" type="ORF">ICL16_15135</name>
</gene>
<name>A0A8J7C5Q8_9CYAN</name>